<evidence type="ECO:0000256" key="1">
    <source>
        <dbReference type="SAM" id="Phobius"/>
    </source>
</evidence>
<keyword evidence="1" id="KW-0812">Transmembrane</keyword>
<feature type="transmembrane region" description="Helical" evidence="1">
    <location>
        <begin position="205"/>
        <end position="223"/>
    </location>
</feature>
<dbReference type="PATRIC" id="fig|104102.7.peg.15"/>
<accession>A0A094ZXG5</accession>
<comment type="caution">
    <text evidence="2">The sequence shown here is derived from an EMBL/GenBank/DDBJ whole genome shotgun (WGS) entry which is preliminary data.</text>
</comment>
<dbReference type="EMBL" id="JOKM01000002">
    <property type="protein sequence ID" value="KGB26651.1"/>
    <property type="molecule type" value="Genomic_DNA"/>
</dbReference>
<keyword evidence="1" id="KW-1133">Transmembrane helix</keyword>
<organism evidence="2 3">
    <name type="scientific">Acetobacter tropicalis</name>
    <dbReference type="NCBI Taxonomy" id="104102"/>
    <lineage>
        <taxon>Bacteria</taxon>
        <taxon>Pseudomonadati</taxon>
        <taxon>Pseudomonadota</taxon>
        <taxon>Alphaproteobacteria</taxon>
        <taxon>Acetobacterales</taxon>
        <taxon>Acetobacteraceae</taxon>
        <taxon>Acetobacter</taxon>
    </lineage>
</organism>
<evidence type="ECO:0000313" key="3">
    <source>
        <dbReference type="Proteomes" id="UP000029448"/>
    </source>
</evidence>
<dbReference type="STRING" id="104102.AtDm6_0015"/>
<proteinExistence type="predicted"/>
<gene>
    <name evidence="2" type="ORF">AtDm6_0015</name>
</gene>
<feature type="transmembrane region" description="Helical" evidence="1">
    <location>
        <begin position="294"/>
        <end position="313"/>
    </location>
</feature>
<feature type="transmembrane region" description="Helical" evidence="1">
    <location>
        <begin position="356"/>
        <end position="373"/>
    </location>
</feature>
<keyword evidence="1" id="KW-0472">Membrane</keyword>
<protein>
    <recommendedName>
        <fullName evidence="4">DUF2029 domain-containing protein</fullName>
    </recommendedName>
</protein>
<reference evidence="2 3" key="1">
    <citation type="submission" date="2014-06" db="EMBL/GenBank/DDBJ databases">
        <title>Functional and comparative genomic analyses of the Drosophila gut microbiota identify candidate symbiosis factors.</title>
        <authorList>
            <person name="Newell P.D."/>
            <person name="Chaston J.M."/>
            <person name="Douglas A.E."/>
        </authorList>
    </citation>
    <scope>NUCLEOTIDE SEQUENCE [LARGE SCALE GENOMIC DNA]</scope>
    <source>
        <strain evidence="2 3">DmCS_006</strain>
    </source>
</reference>
<feature type="transmembrane region" description="Helical" evidence="1">
    <location>
        <begin position="172"/>
        <end position="193"/>
    </location>
</feature>
<dbReference type="AlphaFoldDB" id="A0A094ZXG5"/>
<dbReference type="RefSeq" id="WP_035377033.1">
    <property type="nucleotide sequence ID" value="NZ_JACAOJ010000023.1"/>
</dbReference>
<feature type="transmembrane region" description="Helical" evidence="1">
    <location>
        <begin position="269"/>
        <end position="288"/>
    </location>
</feature>
<feature type="transmembrane region" description="Helical" evidence="1">
    <location>
        <begin position="333"/>
        <end position="350"/>
    </location>
</feature>
<name>A0A094ZXG5_9PROT</name>
<sequence length="417" mass="46410">MGRPQDSIIVTNRTMMLVAILLCLLITFVRWPEILLDAQFWGEDGWFWWPEARSLGLSSLWLPHTGYFQTDDRLVALLSALLPLTWGPTLFAGAAFVFEVLPPAFLISQRCAALCPSLPLRCFLALMWCALPNTWEVHGNLTNSQWHLALLSFLIVLSSPPRTRGAWTFDTLLLALSAVSGPFSILLVPIAALRAWQLPSRASMVRLALLAAGATLQAASIYLTQRGMPPLLGATPTNFVRLMAGQIMMGSLAGCLQLPYWYALGSWKIALLPWLLFLVGAWLCIDALRRWPVLRYAGLFTALMLLASLSHPVATPGTPVWIAMRAPNMSMRYLFIPLVFWVSVVVIQALGARWSWAKGTALVFLALMVGFGIPQDWRFEPEPNRNFYELAHQFDKAPPGTQITVPVRPSSQVTLTR</sequence>
<evidence type="ECO:0008006" key="4">
    <source>
        <dbReference type="Google" id="ProtNLM"/>
    </source>
</evidence>
<dbReference type="GeneID" id="89478510"/>
<feature type="transmembrane region" description="Helical" evidence="1">
    <location>
        <begin position="74"/>
        <end position="98"/>
    </location>
</feature>
<evidence type="ECO:0000313" key="2">
    <source>
        <dbReference type="EMBL" id="KGB26651.1"/>
    </source>
</evidence>
<keyword evidence="3" id="KW-1185">Reference proteome</keyword>
<dbReference type="Proteomes" id="UP000029448">
    <property type="component" value="Unassembled WGS sequence"/>
</dbReference>
<feature type="transmembrane region" description="Helical" evidence="1">
    <location>
        <begin position="46"/>
        <end position="62"/>
    </location>
</feature>